<evidence type="ECO:0000256" key="4">
    <source>
        <dbReference type="ARBA" id="ARBA00022679"/>
    </source>
</evidence>
<keyword evidence="7" id="KW-1185">Reference proteome</keyword>
<dbReference type="SUPFAM" id="SSF53448">
    <property type="entry name" value="Nucleotide-diphospho-sugar transferases"/>
    <property type="match status" value="1"/>
</dbReference>
<dbReference type="InterPro" id="IPR029044">
    <property type="entry name" value="Nucleotide-diphossugar_trans"/>
</dbReference>
<dbReference type="InterPro" id="IPR001173">
    <property type="entry name" value="Glyco_trans_2-like"/>
</dbReference>
<keyword evidence="3" id="KW-0328">Glycosyltransferase</keyword>
<evidence type="ECO:0000313" key="6">
    <source>
        <dbReference type="EMBL" id="TQJ09172.1"/>
    </source>
</evidence>
<gene>
    <name evidence="6" type="ORF">FB458_2280</name>
</gene>
<name>A0A542E1G3_9MICO</name>
<proteinExistence type="inferred from homology"/>
<dbReference type="EMBL" id="VFMN01000001">
    <property type="protein sequence ID" value="TQJ09172.1"/>
    <property type="molecule type" value="Genomic_DNA"/>
</dbReference>
<dbReference type="PANTHER" id="PTHR43179:SF12">
    <property type="entry name" value="GALACTOFURANOSYLTRANSFERASE GLFT2"/>
    <property type="match status" value="1"/>
</dbReference>
<evidence type="ECO:0000256" key="3">
    <source>
        <dbReference type="ARBA" id="ARBA00022676"/>
    </source>
</evidence>
<dbReference type="RefSeq" id="WP_141848583.1">
    <property type="nucleotide sequence ID" value="NZ_BAAAPR010000005.1"/>
</dbReference>
<evidence type="ECO:0000256" key="1">
    <source>
        <dbReference type="ARBA" id="ARBA00004776"/>
    </source>
</evidence>
<dbReference type="OrthoDB" id="9771846at2"/>
<dbReference type="Gene3D" id="3.90.550.10">
    <property type="entry name" value="Spore Coat Polysaccharide Biosynthesis Protein SpsA, Chain A"/>
    <property type="match status" value="1"/>
</dbReference>
<dbReference type="PANTHER" id="PTHR43179">
    <property type="entry name" value="RHAMNOSYLTRANSFERASE WBBL"/>
    <property type="match status" value="1"/>
</dbReference>
<accession>A0A542E1G3</accession>
<evidence type="ECO:0000313" key="7">
    <source>
        <dbReference type="Proteomes" id="UP000317893"/>
    </source>
</evidence>
<dbReference type="AlphaFoldDB" id="A0A542E1G3"/>
<comment type="similarity">
    <text evidence="2">Belongs to the glycosyltransferase 2 family.</text>
</comment>
<comment type="caution">
    <text evidence="6">The sequence shown here is derived from an EMBL/GenBank/DDBJ whole genome shotgun (WGS) entry which is preliminary data.</text>
</comment>
<reference evidence="6 7" key="1">
    <citation type="submission" date="2019-06" db="EMBL/GenBank/DDBJ databases">
        <title>Sequencing the genomes of 1000 actinobacteria strains.</title>
        <authorList>
            <person name="Klenk H.-P."/>
        </authorList>
    </citation>
    <scope>NUCLEOTIDE SEQUENCE [LARGE SCALE GENOMIC DNA]</scope>
    <source>
        <strain evidence="6 7">DSM 18607</strain>
    </source>
</reference>
<protein>
    <submittedName>
        <fullName evidence="6">GT2 family glycosyltransferase</fullName>
    </submittedName>
</protein>
<evidence type="ECO:0000256" key="2">
    <source>
        <dbReference type="ARBA" id="ARBA00006739"/>
    </source>
</evidence>
<dbReference type="Pfam" id="PF00535">
    <property type="entry name" value="Glycos_transf_2"/>
    <property type="match status" value="1"/>
</dbReference>
<feature type="domain" description="Glycosyltransferase 2-like" evidence="5">
    <location>
        <begin position="11"/>
        <end position="133"/>
    </location>
</feature>
<organism evidence="6 7">
    <name type="scientific">Lapillicoccus jejuensis</name>
    <dbReference type="NCBI Taxonomy" id="402171"/>
    <lineage>
        <taxon>Bacteria</taxon>
        <taxon>Bacillati</taxon>
        <taxon>Actinomycetota</taxon>
        <taxon>Actinomycetes</taxon>
        <taxon>Micrococcales</taxon>
        <taxon>Intrasporangiaceae</taxon>
        <taxon>Lapillicoccus</taxon>
    </lineage>
</organism>
<comment type="pathway">
    <text evidence="1">Cell wall biogenesis; cell wall polysaccharide biosynthesis.</text>
</comment>
<evidence type="ECO:0000259" key="5">
    <source>
        <dbReference type="Pfam" id="PF00535"/>
    </source>
</evidence>
<keyword evidence="4 6" id="KW-0808">Transferase</keyword>
<dbReference type="Proteomes" id="UP000317893">
    <property type="component" value="Unassembled WGS sequence"/>
</dbReference>
<sequence length="310" mass="31592">MTPTGPPVVGVVVVTYQSEAVVAACLAALGEAARTTRLDPVVVVDNASTDATTKVAVDARPGVVVLPAGGNLGYAAAINLACAQAVPEDVDAVLVLNPDAVLAPGSVDAMVGALHDGAGLAVPVITAPGGAVSPSLRRWPGPATAWSEALLGGGCAGRMGWGETVCDPAVYERAHDIDWATGAVVLVGADARRVLGPWDESFFLYSEETELMLRARRAGIAVRFVPDARCAHEGGASGTSPQLWGLLLRNKVLLYGRDHGRLATACFRAGLLVGQGLRAIAGSRRSAAAVRALCGGPVPQGDSRPAAAER</sequence>
<dbReference type="GO" id="GO:0016757">
    <property type="term" value="F:glycosyltransferase activity"/>
    <property type="evidence" value="ECO:0007669"/>
    <property type="project" value="UniProtKB-KW"/>
</dbReference>